<dbReference type="RefSeq" id="XP_031566605.1">
    <property type="nucleotide sequence ID" value="XM_031710745.1"/>
</dbReference>
<comment type="subcellular location">
    <subcellularLocation>
        <location evidence="1 10">Cytoplasm</location>
    </subcellularLocation>
    <subcellularLocation>
        <location evidence="10">Nucleus</location>
    </subcellularLocation>
    <text evidence="10">Shuttles between the nucleus and the cytoplasm.</text>
</comment>
<evidence type="ECO:0000313" key="14">
    <source>
        <dbReference type="RefSeq" id="XP_031566605.1"/>
    </source>
</evidence>
<dbReference type="PANTHER" id="PTHR15952:SF11">
    <property type="entry name" value="EXPORTIN-T"/>
    <property type="match status" value="1"/>
</dbReference>
<feature type="domain" description="Exportin-T C-terminal" evidence="12">
    <location>
        <begin position="319"/>
        <end position="957"/>
    </location>
</feature>
<name>A0A6P8IIU8_ACTTE</name>
<dbReference type="GO" id="GO:0031267">
    <property type="term" value="F:small GTPase binding"/>
    <property type="evidence" value="ECO:0007669"/>
    <property type="project" value="InterPro"/>
</dbReference>
<evidence type="ECO:0000256" key="2">
    <source>
        <dbReference type="ARBA" id="ARBA00018928"/>
    </source>
</evidence>
<dbReference type="GO" id="GO:0016363">
    <property type="term" value="C:nuclear matrix"/>
    <property type="evidence" value="ECO:0007669"/>
    <property type="project" value="TreeGrafter"/>
</dbReference>
<accession>A0A6P8IIU8</accession>
<dbReference type="InterPro" id="IPR045546">
    <property type="entry name" value="Exportin-T_C"/>
</dbReference>
<dbReference type="FunCoup" id="A0A6P8IIU8">
    <property type="interactions" value="3332"/>
</dbReference>
<dbReference type="GeneID" id="116301656"/>
<evidence type="ECO:0000313" key="13">
    <source>
        <dbReference type="Proteomes" id="UP000515163"/>
    </source>
</evidence>
<reference evidence="14" key="1">
    <citation type="submission" date="2025-08" db="UniProtKB">
        <authorList>
            <consortium name="RefSeq"/>
        </authorList>
    </citation>
    <scope>IDENTIFICATION</scope>
    <source>
        <tissue evidence="14">Tentacle</tissue>
    </source>
</reference>
<comment type="function">
    <text evidence="10">tRNA nucleus export receptor which facilitates tRNA translocation across the nuclear pore complex.</text>
</comment>
<dbReference type="AlphaFoldDB" id="A0A6P8IIU8"/>
<keyword evidence="5 10" id="KW-0820">tRNA-binding</keyword>
<dbReference type="PANTHER" id="PTHR15952">
    <property type="entry name" value="EXPORTIN-T/LOS1"/>
    <property type="match status" value="1"/>
</dbReference>
<dbReference type="KEGG" id="aten:116301656"/>
<dbReference type="GO" id="GO:0000049">
    <property type="term" value="F:tRNA binding"/>
    <property type="evidence" value="ECO:0007669"/>
    <property type="project" value="UniProtKB-UniRule"/>
</dbReference>
<evidence type="ECO:0000256" key="7">
    <source>
        <dbReference type="ARBA" id="ARBA00023242"/>
    </source>
</evidence>
<dbReference type="Pfam" id="PF19282">
    <property type="entry name" value="Exportin-T"/>
    <property type="match status" value="1"/>
</dbReference>
<comment type="similarity">
    <text evidence="10">Belongs to the exportin family.</text>
</comment>
<evidence type="ECO:0000256" key="8">
    <source>
        <dbReference type="ARBA" id="ARBA00029784"/>
    </source>
</evidence>
<evidence type="ECO:0000256" key="3">
    <source>
        <dbReference type="ARBA" id="ARBA00022448"/>
    </source>
</evidence>
<evidence type="ECO:0000256" key="1">
    <source>
        <dbReference type="ARBA" id="ARBA00004496"/>
    </source>
</evidence>
<proteinExistence type="inferred from homology"/>
<evidence type="ECO:0000259" key="11">
    <source>
        <dbReference type="Pfam" id="PF08389"/>
    </source>
</evidence>
<dbReference type="OrthoDB" id="26399at2759"/>
<dbReference type="InterPro" id="IPR013598">
    <property type="entry name" value="Exportin-1/Importin-b-like"/>
</dbReference>
<dbReference type="GO" id="GO:0005737">
    <property type="term" value="C:cytoplasm"/>
    <property type="evidence" value="ECO:0007669"/>
    <property type="project" value="UniProtKB-SubCell"/>
</dbReference>
<organism evidence="13 14">
    <name type="scientific">Actinia tenebrosa</name>
    <name type="common">Australian red waratah sea anemone</name>
    <dbReference type="NCBI Taxonomy" id="6105"/>
    <lineage>
        <taxon>Eukaryota</taxon>
        <taxon>Metazoa</taxon>
        <taxon>Cnidaria</taxon>
        <taxon>Anthozoa</taxon>
        <taxon>Hexacorallia</taxon>
        <taxon>Actiniaria</taxon>
        <taxon>Actiniidae</taxon>
        <taxon>Actinia</taxon>
    </lineage>
</organism>
<keyword evidence="7 10" id="KW-0539">Nucleus</keyword>
<evidence type="ECO:0000259" key="12">
    <source>
        <dbReference type="Pfam" id="PF19282"/>
    </source>
</evidence>
<protein>
    <recommendedName>
        <fullName evidence="2 10">Exportin-T</fullName>
    </recommendedName>
    <alternativeName>
        <fullName evidence="8 10">Exportin(tRNA)</fullName>
    </alternativeName>
    <alternativeName>
        <fullName evidence="9 10">tRNA exportin</fullName>
    </alternativeName>
</protein>
<dbReference type="Gene3D" id="1.25.10.10">
    <property type="entry name" value="Leucine-rich Repeat Variant"/>
    <property type="match status" value="1"/>
</dbReference>
<sequence length="959" mass="108937">MDESLLLGLRCSDDPSSQTKTLQYFEQLKNSPEGWRICGDALIRGIYSDDNVKFFCFQVLEHHIRTRHGISELPAQQALRKILMTWYHNQCSGEKDKSFICNKAAQAFALTFVVDYPHQWLSFFRDLHQTLGSGPVAVDLYLRILKAIDEEVVDKDVARTPQVMEADRNTAIKDFMREHCIPDIVNSWFEILKTYEGTDPALTCLCLEVVSSYVAWIDISLIANEKFISVLLHLITVDVLRESVCDCFHGIISKGMDPLAKTELVESLVRVLESAGVMAPSEDVDNDYLAKLARLANCIGIQLINSYTKLLKSNNEAAANDTLQAIENKLPLLYRFLGDEDDDISHTINGFAYSYLLLLKQASSLSAQQKQNLKGILYTVIKKMKYDESYNFSREDEDEVMFMEFRKEMKVLFDNIAQQDANLVLVIVHNVLNSTLERLQEAKFMDVEIAVRLVFMLGEAIPAQQLYTDSSRFGALQQMLSALVSSRVSYYQHSSVSLMYFETVVRYEKFFSSNPEHIPTVLIAFLDERGLRNDNSLVRSRCCYLLSRFIKSHKNQMHNYVDDVLKRLQSLLITASDNGYQHLLSADEQLFLYECAGMLIASSGSSQENKLLYMDNLLSPVISKFDMALTKLLSELDQPSSLPCAQLLYNLVSFASRTSKAFANQQSLNQSGCTPCFKNALPVFLRALTVPVHRDIIHNGVRQYLHRMVVCLGEDVLPFIPVAVTHLLKDCSARDIQDFIPLINQIIGKFKSHIAPFLCEVFMAIVNAIFTVLNKPVEEADTQVAKEKETLRRSYFLFISAIVSNNVAEVLTNQEPQNVHQVLLTIIQGAVDYPDPVAQKLCFNILRKLVDLWGGNSIESGFKDFMYDSIVPACFLAPMKSTFNMEDAQTFLAMQEIAQTQKTILQKQGNDYLNYLQMKYLPSLNLSPSLVQEYTQALQHADMKTFKNYSKAFFTQLQT</sequence>
<dbReference type="SUPFAM" id="SSF48371">
    <property type="entry name" value="ARM repeat"/>
    <property type="match status" value="1"/>
</dbReference>
<dbReference type="FunFam" id="1.25.10.10:FF:000105">
    <property type="entry name" value="Exportin for tRNA"/>
    <property type="match status" value="1"/>
</dbReference>
<gene>
    <name evidence="14" type="primary">LOC116301656</name>
</gene>
<dbReference type="InParanoid" id="A0A6P8IIU8"/>
<dbReference type="InterPro" id="IPR011989">
    <property type="entry name" value="ARM-like"/>
</dbReference>
<dbReference type="InterPro" id="IPR016024">
    <property type="entry name" value="ARM-type_fold"/>
</dbReference>
<feature type="domain" description="Exportin-1/Importin-beta-like" evidence="11">
    <location>
        <begin position="98"/>
        <end position="248"/>
    </location>
</feature>
<dbReference type="Pfam" id="PF08389">
    <property type="entry name" value="Xpo1"/>
    <property type="match status" value="1"/>
</dbReference>
<keyword evidence="4 10" id="KW-0963">Cytoplasm</keyword>
<dbReference type="InterPro" id="IPR040017">
    <property type="entry name" value="XPOT"/>
</dbReference>
<evidence type="ECO:0000256" key="9">
    <source>
        <dbReference type="ARBA" id="ARBA00032199"/>
    </source>
</evidence>
<dbReference type="GO" id="GO:0071528">
    <property type="term" value="P:tRNA re-export from nucleus"/>
    <property type="evidence" value="ECO:0007669"/>
    <property type="project" value="UniProtKB-UniRule"/>
</dbReference>
<keyword evidence="3 10" id="KW-0813">Transport</keyword>
<dbReference type="GO" id="GO:0005643">
    <property type="term" value="C:nuclear pore"/>
    <property type="evidence" value="ECO:0007669"/>
    <property type="project" value="TreeGrafter"/>
</dbReference>
<evidence type="ECO:0000256" key="10">
    <source>
        <dbReference type="RuleBase" id="RU366037"/>
    </source>
</evidence>
<evidence type="ECO:0000256" key="6">
    <source>
        <dbReference type="ARBA" id="ARBA00022884"/>
    </source>
</evidence>
<keyword evidence="6 10" id="KW-0694">RNA-binding</keyword>
<evidence type="ECO:0000256" key="5">
    <source>
        <dbReference type="ARBA" id="ARBA00022555"/>
    </source>
</evidence>
<keyword evidence="13" id="KW-1185">Reference proteome</keyword>
<dbReference type="Proteomes" id="UP000515163">
    <property type="component" value="Unplaced"/>
</dbReference>
<evidence type="ECO:0000256" key="4">
    <source>
        <dbReference type="ARBA" id="ARBA00022490"/>
    </source>
</evidence>